<keyword evidence="2" id="KW-1133">Transmembrane helix</keyword>
<feature type="chain" id="PRO_5025457474" description="Saposin B-type domain-containing protein" evidence="3">
    <location>
        <begin position="20"/>
        <end position="223"/>
    </location>
</feature>
<feature type="signal peptide" evidence="3">
    <location>
        <begin position="1"/>
        <end position="19"/>
    </location>
</feature>
<keyword evidence="5" id="KW-1185">Reference proteome</keyword>
<feature type="transmembrane region" description="Helical" evidence="2">
    <location>
        <begin position="91"/>
        <end position="120"/>
    </location>
</feature>
<comment type="caution">
    <text evidence="4">The sequence shown here is derived from an EMBL/GenBank/DDBJ whole genome shotgun (WGS) entry which is preliminary data.</text>
</comment>
<evidence type="ECO:0000256" key="2">
    <source>
        <dbReference type="SAM" id="Phobius"/>
    </source>
</evidence>
<keyword evidence="2" id="KW-0472">Membrane</keyword>
<protein>
    <recommendedName>
        <fullName evidence="6">Saposin B-type domain-containing protein</fullName>
    </recommendedName>
</protein>
<evidence type="ECO:0008006" key="6">
    <source>
        <dbReference type="Google" id="ProtNLM"/>
    </source>
</evidence>
<gene>
    <name evidence="4" type="ORF">FJT64_011896</name>
</gene>
<keyword evidence="3" id="KW-0732">Signal</keyword>
<dbReference type="AlphaFoldDB" id="A0A6A4VF45"/>
<feature type="region of interest" description="Disordered" evidence="1">
    <location>
        <begin position="36"/>
        <end position="82"/>
    </location>
</feature>
<evidence type="ECO:0000313" key="4">
    <source>
        <dbReference type="EMBL" id="KAF0289890.1"/>
    </source>
</evidence>
<evidence type="ECO:0000256" key="3">
    <source>
        <dbReference type="SAM" id="SignalP"/>
    </source>
</evidence>
<evidence type="ECO:0000313" key="5">
    <source>
        <dbReference type="Proteomes" id="UP000440578"/>
    </source>
</evidence>
<organism evidence="4 5">
    <name type="scientific">Amphibalanus amphitrite</name>
    <name type="common">Striped barnacle</name>
    <name type="synonym">Balanus amphitrite</name>
    <dbReference type="NCBI Taxonomy" id="1232801"/>
    <lineage>
        <taxon>Eukaryota</taxon>
        <taxon>Metazoa</taxon>
        <taxon>Ecdysozoa</taxon>
        <taxon>Arthropoda</taxon>
        <taxon>Crustacea</taxon>
        <taxon>Multicrustacea</taxon>
        <taxon>Cirripedia</taxon>
        <taxon>Thoracica</taxon>
        <taxon>Thoracicalcarea</taxon>
        <taxon>Balanomorpha</taxon>
        <taxon>Balanoidea</taxon>
        <taxon>Balanidae</taxon>
        <taxon>Amphibalaninae</taxon>
        <taxon>Amphibalanus</taxon>
    </lineage>
</organism>
<reference evidence="4 5" key="1">
    <citation type="submission" date="2019-07" db="EMBL/GenBank/DDBJ databases">
        <title>Draft genome assembly of a fouling barnacle, Amphibalanus amphitrite (Darwin, 1854): The first reference genome for Thecostraca.</title>
        <authorList>
            <person name="Kim W."/>
        </authorList>
    </citation>
    <scope>NUCLEOTIDE SEQUENCE [LARGE SCALE GENOMIC DNA]</scope>
    <source>
        <strain evidence="4">SNU_AA5</strain>
        <tissue evidence="4">Soma without cirri and trophi</tissue>
    </source>
</reference>
<evidence type="ECO:0000256" key="1">
    <source>
        <dbReference type="SAM" id="MobiDB-lite"/>
    </source>
</evidence>
<proteinExistence type="predicted"/>
<name>A0A6A4VF45_AMPAM</name>
<sequence>MRRTLLCICVVGLLAPALADTEAAKAAAPQPLAQALAQARDGSSHGSHGSAHSVGGSYSTSGGGSYSAPAQPSGGYDAPASSHQSGGGGGLLGLLGAVLVPLLVLGGALLLALVIGSLVVAGTGRSADPMAAWKADLERLVDDYLTMLEDERCVQRIFCEVGLRAEPYRFPGKQLVASLVEQFAPEMVQENASILSKASTGIYDKQQCKKMFACKSRLGDQDY</sequence>
<feature type="compositionally biased region" description="Low complexity" evidence="1">
    <location>
        <begin position="36"/>
        <end position="60"/>
    </location>
</feature>
<keyword evidence="2" id="KW-0812">Transmembrane</keyword>
<dbReference type="Proteomes" id="UP000440578">
    <property type="component" value="Unassembled WGS sequence"/>
</dbReference>
<dbReference type="EMBL" id="VIIS01001994">
    <property type="protein sequence ID" value="KAF0289890.1"/>
    <property type="molecule type" value="Genomic_DNA"/>
</dbReference>
<accession>A0A6A4VF45</accession>